<keyword evidence="4" id="KW-0812">Transmembrane</keyword>
<comment type="similarity">
    <text evidence="1">Belongs to the TRAFAC class TrmE-Era-EngA-EngB-Septin-like GTPase superfamily. AIG1/Toc34/Toc159-like paraseptin GTPase family. IAN subfamily.</text>
</comment>
<reference evidence="6 7" key="1">
    <citation type="submission" date="2018-04" db="EMBL/GenBank/DDBJ databases">
        <title>The genome of golden apple snail Pomacea canaliculata provides insight into stress tolerance and invasive adaptation.</title>
        <authorList>
            <person name="Liu C."/>
            <person name="Liu B."/>
            <person name="Ren Y."/>
            <person name="Zhang Y."/>
            <person name="Wang H."/>
            <person name="Li S."/>
            <person name="Jiang F."/>
            <person name="Yin L."/>
            <person name="Zhang G."/>
            <person name="Qian W."/>
            <person name="Fan W."/>
        </authorList>
    </citation>
    <scope>NUCLEOTIDE SEQUENCE [LARGE SCALE GENOMIC DNA]</scope>
    <source>
        <strain evidence="6">SZHN2017</strain>
        <tissue evidence="6">Muscle</tissue>
    </source>
</reference>
<evidence type="ECO:0000256" key="1">
    <source>
        <dbReference type="ARBA" id="ARBA00008535"/>
    </source>
</evidence>
<dbReference type="Gene3D" id="3.40.50.300">
    <property type="entry name" value="P-loop containing nucleotide triphosphate hydrolases"/>
    <property type="match status" value="1"/>
</dbReference>
<evidence type="ECO:0000256" key="2">
    <source>
        <dbReference type="ARBA" id="ARBA00022741"/>
    </source>
</evidence>
<dbReference type="PANTHER" id="PTHR10903:SF184">
    <property type="entry name" value="GTP-BINDING PROTEIN A"/>
    <property type="match status" value="1"/>
</dbReference>
<evidence type="ECO:0000256" key="3">
    <source>
        <dbReference type="ARBA" id="ARBA00023134"/>
    </source>
</evidence>
<dbReference type="SUPFAM" id="SSF52540">
    <property type="entry name" value="P-loop containing nucleoside triphosphate hydrolases"/>
    <property type="match status" value="1"/>
</dbReference>
<dbReference type="Pfam" id="PF04548">
    <property type="entry name" value="AIG1"/>
    <property type="match status" value="1"/>
</dbReference>
<dbReference type="EMBL" id="PZQS01000010">
    <property type="protein sequence ID" value="PVD23996.1"/>
    <property type="molecule type" value="Genomic_DNA"/>
</dbReference>
<gene>
    <name evidence="6" type="ORF">C0Q70_17273</name>
</gene>
<keyword evidence="2" id="KW-0547">Nucleotide-binding</keyword>
<proteinExistence type="inferred from homology"/>
<keyword evidence="7" id="KW-1185">Reference proteome</keyword>
<keyword evidence="4" id="KW-0472">Membrane</keyword>
<dbReference type="AlphaFoldDB" id="A0A2T7NS62"/>
<dbReference type="STRING" id="400727.A0A2T7NS62"/>
<dbReference type="InterPro" id="IPR006703">
    <property type="entry name" value="G_AIG1"/>
</dbReference>
<dbReference type="PROSITE" id="PS51720">
    <property type="entry name" value="G_AIG1"/>
    <property type="match status" value="1"/>
</dbReference>
<evidence type="ECO:0000313" key="7">
    <source>
        <dbReference type="Proteomes" id="UP000245119"/>
    </source>
</evidence>
<dbReference type="GO" id="GO:0005525">
    <property type="term" value="F:GTP binding"/>
    <property type="evidence" value="ECO:0007669"/>
    <property type="project" value="UniProtKB-KW"/>
</dbReference>
<comment type="caution">
    <text evidence="6">The sequence shown here is derived from an EMBL/GenBank/DDBJ whole genome shotgun (WGS) entry which is preliminary data.</text>
</comment>
<evidence type="ECO:0000313" key="6">
    <source>
        <dbReference type="EMBL" id="PVD23996.1"/>
    </source>
</evidence>
<sequence length="286" mass="31532">MEELRVVLLGKTGTGKSSLGNTLLGRQAFAPASGLCSGTEKCQWAEATVDGVIHSVTDTPGLCDTHRSEEEVLLEVGKSVAVACPGPHVVIIVIRGDRRFTKEEYDAVKTLQALFGERVRRHLMIVFTGGDGLADDISGMQAAVDQQLLKAPENLKEVLCDAYNRYCIVSNTGTFETRRQHAKVVLSKIQDVVRRNNREYFTNEMVDEYNRKVQSIIARRQRDHGLSDNQAVTETRQAIVDEKEDPGFFDTLKNIAKTYILPVLIKVAEVGLAVAVGAVVKRCSVM</sequence>
<dbReference type="Proteomes" id="UP000245119">
    <property type="component" value="Linkage Group LG10"/>
</dbReference>
<organism evidence="6 7">
    <name type="scientific">Pomacea canaliculata</name>
    <name type="common">Golden apple snail</name>
    <dbReference type="NCBI Taxonomy" id="400727"/>
    <lineage>
        <taxon>Eukaryota</taxon>
        <taxon>Metazoa</taxon>
        <taxon>Spiralia</taxon>
        <taxon>Lophotrochozoa</taxon>
        <taxon>Mollusca</taxon>
        <taxon>Gastropoda</taxon>
        <taxon>Caenogastropoda</taxon>
        <taxon>Architaenioglossa</taxon>
        <taxon>Ampullarioidea</taxon>
        <taxon>Ampullariidae</taxon>
        <taxon>Pomacea</taxon>
    </lineage>
</organism>
<evidence type="ECO:0000259" key="5">
    <source>
        <dbReference type="PROSITE" id="PS51720"/>
    </source>
</evidence>
<feature type="transmembrane region" description="Helical" evidence="4">
    <location>
        <begin position="259"/>
        <end position="280"/>
    </location>
</feature>
<dbReference type="InterPro" id="IPR027417">
    <property type="entry name" value="P-loop_NTPase"/>
</dbReference>
<dbReference type="PANTHER" id="PTHR10903">
    <property type="entry name" value="GTPASE, IMAP FAMILY MEMBER-RELATED"/>
    <property type="match status" value="1"/>
</dbReference>
<keyword evidence="4" id="KW-1133">Transmembrane helix</keyword>
<protein>
    <recommendedName>
        <fullName evidence="5">AIG1-type G domain-containing protein</fullName>
    </recommendedName>
</protein>
<dbReference type="FunFam" id="3.40.50.300:FF:000366">
    <property type="entry name" value="GTPase, IMAP family member 2"/>
    <property type="match status" value="1"/>
</dbReference>
<accession>A0A2T7NS62</accession>
<keyword evidence="3" id="KW-0342">GTP-binding</keyword>
<name>A0A2T7NS62_POMCA</name>
<dbReference type="InterPro" id="IPR045058">
    <property type="entry name" value="GIMA/IAN/Toc"/>
</dbReference>
<feature type="domain" description="AIG1-type G" evidence="5">
    <location>
        <begin position="1"/>
        <end position="210"/>
    </location>
</feature>
<evidence type="ECO:0000256" key="4">
    <source>
        <dbReference type="SAM" id="Phobius"/>
    </source>
</evidence>
<dbReference type="OrthoDB" id="431287at2759"/>